<keyword evidence="4" id="KW-0808">Transferase</keyword>
<dbReference type="InterPro" id="IPR040234">
    <property type="entry name" value="QC/QCL"/>
</dbReference>
<dbReference type="STRING" id="75743.A0A401QGT8"/>
<sequence length="86" mass="9524">MYVGATDSAVPCSMMLELAHSLDKELVKLKDKKLDLTLQMLFLDGEEALVQWSPTDSLYGSRHLAELMARKNHPGNTASTTLIDSM</sequence>
<proteinExistence type="inferred from homology"/>
<evidence type="ECO:0000313" key="7">
    <source>
        <dbReference type="EMBL" id="GCB84595.1"/>
    </source>
</evidence>
<dbReference type="AlphaFoldDB" id="A0A401QGT8"/>
<keyword evidence="8" id="KW-1185">Reference proteome</keyword>
<organism evidence="7 8">
    <name type="scientific">Scyliorhinus torazame</name>
    <name type="common">Cloudy catshark</name>
    <name type="synonym">Catulus torazame</name>
    <dbReference type="NCBI Taxonomy" id="75743"/>
    <lineage>
        <taxon>Eukaryota</taxon>
        <taxon>Metazoa</taxon>
        <taxon>Chordata</taxon>
        <taxon>Craniata</taxon>
        <taxon>Vertebrata</taxon>
        <taxon>Chondrichthyes</taxon>
        <taxon>Elasmobranchii</taxon>
        <taxon>Galeomorphii</taxon>
        <taxon>Galeoidea</taxon>
        <taxon>Carcharhiniformes</taxon>
        <taxon>Scyliorhinidae</taxon>
        <taxon>Scyliorhinus</taxon>
    </lineage>
</organism>
<comment type="caution">
    <text evidence="7">The sequence shown here is derived from an EMBL/GenBank/DDBJ whole genome shotgun (WGS) entry which is preliminary data.</text>
</comment>
<evidence type="ECO:0000256" key="1">
    <source>
        <dbReference type="ARBA" id="ARBA00000001"/>
    </source>
</evidence>
<dbReference type="EMBL" id="BFAA01087440">
    <property type="protein sequence ID" value="GCB84595.1"/>
    <property type="molecule type" value="Genomic_DNA"/>
</dbReference>
<evidence type="ECO:0000256" key="5">
    <source>
        <dbReference type="ARBA" id="ARBA00023315"/>
    </source>
</evidence>
<dbReference type="PANTHER" id="PTHR12283:SF6">
    <property type="entry name" value="GLUTAMINYL-PEPTIDE CYCLOTRANSFERASE-RELATED"/>
    <property type="match status" value="1"/>
</dbReference>
<evidence type="ECO:0000313" key="8">
    <source>
        <dbReference type="Proteomes" id="UP000288216"/>
    </source>
</evidence>
<dbReference type="Gene3D" id="3.40.630.10">
    <property type="entry name" value="Zn peptidases"/>
    <property type="match status" value="1"/>
</dbReference>
<protein>
    <recommendedName>
        <fullName evidence="3">glutaminyl-peptide cyclotransferase</fullName>
        <ecNumber evidence="3">2.3.2.5</ecNumber>
    </recommendedName>
</protein>
<evidence type="ECO:0000256" key="3">
    <source>
        <dbReference type="ARBA" id="ARBA00012012"/>
    </source>
</evidence>
<evidence type="ECO:0000256" key="2">
    <source>
        <dbReference type="ARBA" id="ARBA00006014"/>
    </source>
</evidence>
<reference evidence="7 8" key="1">
    <citation type="journal article" date="2018" name="Nat. Ecol. Evol.">
        <title>Shark genomes provide insights into elasmobranch evolution and the origin of vertebrates.</title>
        <authorList>
            <person name="Hara Y"/>
            <person name="Yamaguchi K"/>
            <person name="Onimaru K"/>
            <person name="Kadota M"/>
            <person name="Koyanagi M"/>
            <person name="Keeley SD"/>
            <person name="Tatsumi K"/>
            <person name="Tanaka K"/>
            <person name="Motone F"/>
            <person name="Kageyama Y"/>
            <person name="Nozu R"/>
            <person name="Adachi N"/>
            <person name="Nishimura O"/>
            <person name="Nakagawa R"/>
            <person name="Tanegashima C"/>
            <person name="Kiyatake I"/>
            <person name="Matsumoto R"/>
            <person name="Murakumo K"/>
            <person name="Nishida K"/>
            <person name="Terakita A"/>
            <person name="Kuratani S"/>
            <person name="Sato K"/>
            <person name="Hyodo S Kuraku.S."/>
        </authorList>
    </citation>
    <scope>NUCLEOTIDE SEQUENCE [LARGE SCALE GENOMIC DNA]</scope>
</reference>
<dbReference type="GO" id="GO:0016603">
    <property type="term" value="F:glutaminyl-peptide cyclotransferase activity"/>
    <property type="evidence" value="ECO:0007669"/>
    <property type="project" value="UniProtKB-EC"/>
</dbReference>
<dbReference type="SUPFAM" id="SSF53187">
    <property type="entry name" value="Zn-dependent exopeptidases"/>
    <property type="match status" value="1"/>
</dbReference>
<name>A0A401QGT8_SCYTO</name>
<dbReference type="GO" id="GO:0008270">
    <property type="term" value="F:zinc ion binding"/>
    <property type="evidence" value="ECO:0007669"/>
    <property type="project" value="TreeGrafter"/>
</dbReference>
<comment type="similarity">
    <text evidence="2">Belongs to the glutaminyl-peptide cyclotransferase family.</text>
</comment>
<dbReference type="Proteomes" id="UP000288216">
    <property type="component" value="Unassembled WGS sequence"/>
</dbReference>
<keyword evidence="5" id="KW-0012">Acyltransferase</keyword>
<dbReference type="Pfam" id="PF04389">
    <property type="entry name" value="Peptidase_M28"/>
    <property type="match status" value="1"/>
</dbReference>
<dbReference type="InterPro" id="IPR007484">
    <property type="entry name" value="Peptidase_M28"/>
</dbReference>
<evidence type="ECO:0000256" key="4">
    <source>
        <dbReference type="ARBA" id="ARBA00022679"/>
    </source>
</evidence>
<feature type="non-terminal residue" evidence="7">
    <location>
        <position position="86"/>
    </location>
</feature>
<dbReference type="PANTHER" id="PTHR12283">
    <property type="entry name" value="GLUTAMINYL-PEPTIDE CYCLOTRANSFERASE"/>
    <property type="match status" value="1"/>
</dbReference>
<dbReference type="EC" id="2.3.2.5" evidence="3"/>
<gene>
    <name evidence="7" type="ORF">scyTo_0025356</name>
</gene>
<dbReference type="OrthoDB" id="3907302at2759"/>
<evidence type="ECO:0000259" key="6">
    <source>
        <dbReference type="Pfam" id="PF04389"/>
    </source>
</evidence>
<accession>A0A401QGT8</accession>
<feature type="domain" description="Peptidase M28" evidence="6">
    <location>
        <begin position="4"/>
        <end position="72"/>
    </location>
</feature>
<comment type="catalytic activity">
    <reaction evidence="1">
        <text>N-terminal L-glutaminyl-[peptide] = N-terminal 5-oxo-L-prolyl-[peptide] + NH4(+)</text>
        <dbReference type="Rhea" id="RHEA:23652"/>
        <dbReference type="Rhea" id="RHEA-COMP:11736"/>
        <dbReference type="Rhea" id="RHEA-COMP:11846"/>
        <dbReference type="ChEBI" id="CHEBI:28938"/>
        <dbReference type="ChEBI" id="CHEBI:64722"/>
        <dbReference type="ChEBI" id="CHEBI:87215"/>
        <dbReference type="EC" id="2.3.2.5"/>
    </reaction>
</comment>